<keyword evidence="4" id="KW-1185">Reference proteome</keyword>
<dbReference type="Pfam" id="PF11827">
    <property type="entry name" value="DUF3347"/>
    <property type="match status" value="1"/>
</dbReference>
<accession>A0ABP9FZQ0</accession>
<reference evidence="4" key="1">
    <citation type="journal article" date="2019" name="Int. J. Syst. Evol. Microbiol.">
        <title>The Global Catalogue of Microorganisms (GCM) 10K type strain sequencing project: providing services to taxonomists for standard genome sequencing and annotation.</title>
        <authorList>
            <consortium name="The Broad Institute Genomics Platform"/>
            <consortium name="The Broad Institute Genome Sequencing Center for Infectious Disease"/>
            <person name="Wu L."/>
            <person name="Ma J."/>
        </authorList>
    </citation>
    <scope>NUCLEOTIDE SEQUENCE [LARGE SCALE GENOMIC DNA]</scope>
    <source>
        <strain evidence="4">JCM 18283</strain>
    </source>
</reference>
<evidence type="ECO:0000313" key="3">
    <source>
        <dbReference type="EMBL" id="GAA4919879.1"/>
    </source>
</evidence>
<evidence type="ECO:0000259" key="2">
    <source>
        <dbReference type="Pfam" id="PF11827"/>
    </source>
</evidence>
<protein>
    <recommendedName>
        <fullName evidence="2">DUF3347 domain-containing protein</fullName>
    </recommendedName>
</protein>
<name>A0ABP9FZQ0_9SPHI</name>
<evidence type="ECO:0000256" key="1">
    <source>
        <dbReference type="SAM" id="SignalP"/>
    </source>
</evidence>
<comment type="caution">
    <text evidence="3">The sequence shown here is derived from an EMBL/GenBank/DDBJ whole genome shotgun (WGS) entry which is preliminary data.</text>
</comment>
<organism evidence="3 4">
    <name type="scientific">Mucilaginibacter defluvii</name>
    <dbReference type="NCBI Taxonomy" id="1196019"/>
    <lineage>
        <taxon>Bacteria</taxon>
        <taxon>Pseudomonadati</taxon>
        <taxon>Bacteroidota</taxon>
        <taxon>Sphingobacteriia</taxon>
        <taxon>Sphingobacteriales</taxon>
        <taxon>Sphingobacteriaceae</taxon>
        <taxon>Mucilaginibacter</taxon>
    </lineage>
</organism>
<sequence>MKKSNFMKRLFFLVAIVATFTSSVFAQETKSSLGNILAPYLDIKNALINGDSQSANAKSADLLKALNAVDMKSMTSADMNAFMPLQEKLAFDARHISESKDIAHQREHFASLSQNFYKLAKAVKLTEQPLYYAYCPMKKSYWLSAEQAIKNPYFGNQMLTCGKVTETLGK</sequence>
<feature type="domain" description="DUF3347" evidence="2">
    <location>
        <begin position="36"/>
        <end position="127"/>
    </location>
</feature>
<proteinExistence type="predicted"/>
<keyword evidence="1" id="KW-0732">Signal</keyword>
<dbReference type="InterPro" id="IPR021782">
    <property type="entry name" value="DUF3347"/>
</dbReference>
<dbReference type="RefSeq" id="WP_345331495.1">
    <property type="nucleotide sequence ID" value="NZ_BAABJI010000002.1"/>
</dbReference>
<dbReference type="EMBL" id="BAABJI010000002">
    <property type="protein sequence ID" value="GAA4919879.1"/>
    <property type="molecule type" value="Genomic_DNA"/>
</dbReference>
<evidence type="ECO:0000313" key="4">
    <source>
        <dbReference type="Proteomes" id="UP001501436"/>
    </source>
</evidence>
<gene>
    <name evidence="3" type="ORF">GCM10023313_24490</name>
</gene>
<feature type="signal peptide" evidence="1">
    <location>
        <begin position="1"/>
        <end position="26"/>
    </location>
</feature>
<dbReference type="Proteomes" id="UP001501436">
    <property type="component" value="Unassembled WGS sequence"/>
</dbReference>
<feature type="chain" id="PRO_5046454057" description="DUF3347 domain-containing protein" evidence="1">
    <location>
        <begin position="27"/>
        <end position="170"/>
    </location>
</feature>